<gene>
    <name evidence="1" type="ORF">BECKLPF1236B_GA0070989_108515</name>
</gene>
<accession>A0A450WFL1</accession>
<evidence type="ECO:0000313" key="1">
    <source>
        <dbReference type="EMBL" id="VFK15889.1"/>
    </source>
</evidence>
<dbReference type="Pfam" id="PF01257">
    <property type="entry name" value="2Fe-2S_thioredx"/>
    <property type="match status" value="1"/>
</dbReference>
<dbReference type="SUPFAM" id="SSF52833">
    <property type="entry name" value="Thioredoxin-like"/>
    <property type="match status" value="1"/>
</dbReference>
<dbReference type="AlphaFoldDB" id="A0A450WFL1"/>
<dbReference type="EMBL" id="CAADFK010000085">
    <property type="protein sequence ID" value="VFK15889.1"/>
    <property type="molecule type" value="Genomic_DNA"/>
</dbReference>
<name>A0A450WFL1_9GAMM</name>
<proteinExistence type="predicted"/>
<dbReference type="CDD" id="cd02980">
    <property type="entry name" value="TRX_Fd_family"/>
    <property type="match status" value="1"/>
</dbReference>
<dbReference type="Gene3D" id="3.40.30.10">
    <property type="entry name" value="Glutaredoxin"/>
    <property type="match status" value="1"/>
</dbReference>
<sequence>MSKQRPKKHVFICVQSRPADHPKGSCGARGGEEILLEFQKEFQARNLWEGFSLASASCLGACEFGPTVLVYPESVMYGKVTKSDVKTIIEQHLLEDKPVTELQVPSDVW</sequence>
<organism evidence="1">
    <name type="scientific">Candidatus Kentrum sp. LPFa</name>
    <dbReference type="NCBI Taxonomy" id="2126335"/>
    <lineage>
        <taxon>Bacteria</taxon>
        <taxon>Pseudomonadati</taxon>
        <taxon>Pseudomonadota</taxon>
        <taxon>Gammaproteobacteria</taxon>
        <taxon>Candidatus Kentrum</taxon>
    </lineage>
</organism>
<protein>
    <submittedName>
        <fullName evidence="1">(2Fe-2S) ferredoxin</fullName>
    </submittedName>
</protein>
<reference evidence="1" key="1">
    <citation type="submission" date="2019-02" db="EMBL/GenBank/DDBJ databases">
        <authorList>
            <person name="Gruber-Vodicka R. H."/>
            <person name="Seah K. B. B."/>
        </authorList>
    </citation>
    <scope>NUCLEOTIDE SEQUENCE</scope>
    <source>
        <strain evidence="1">BECK_S313</strain>
    </source>
</reference>
<dbReference type="InterPro" id="IPR036249">
    <property type="entry name" value="Thioredoxin-like_sf"/>
</dbReference>